<dbReference type="Pfam" id="PF13393">
    <property type="entry name" value="tRNA-synt_His"/>
    <property type="match status" value="1"/>
</dbReference>
<dbReference type="GO" id="GO:0006427">
    <property type="term" value="P:histidyl-tRNA aminoacylation"/>
    <property type="evidence" value="ECO:0007669"/>
    <property type="project" value="TreeGrafter"/>
</dbReference>
<dbReference type="InterPro" id="IPR041715">
    <property type="entry name" value="HisRS-like_core"/>
</dbReference>
<dbReference type="Proteomes" id="UP000464658">
    <property type="component" value="Chromosome"/>
</dbReference>
<dbReference type="EMBL" id="AP021906">
    <property type="protein sequence ID" value="BBP92499.1"/>
    <property type="molecule type" value="Genomic_DNA"/>
</dbReference>
<accession>A0A5S9MKT5</accession>
<dbReference type="PANTHER" id="PTHR43707">
    <property type="entry name" value="HISTIDYL-TRNA SYNTHETASE"/>
    <property type="match status" value="1"/>
</dbReference>
<dbReference type="GO" id="GO:0005737">
    <property type="term" value="C:cytoplasm"/>
    <property type="evidence" value="ECO:0007669"/>
    <property type="project" value="InterPro"/>
</dbReference>
<reference evidence="2 3" key="1">
    <citation type="submission" date="2019-12" db="EMBL/GenBank/DDBJ databases">
        <title>Full genome sequence of a Bacillus safensis strain isolated from commercially available natto in Indonesia.</title>
        <authorList>
            <person name="Yoshida M."/>
            <person name="Uomi M."/>
            <person name="Waturangi D."/>
            <person name="Ekaputri J.J."/>
            <person name="Setiamarga D.H.E."/>
        </authorList>
    </citation>
    <scope>NUCLEOTIDE SEQUENCE [LARGE SCALE GENOMIC DNA]</scope>
    <source>
        <strain evidence="2 3">IDN1</strain>
    </source>
</reference>
<feature type="domain" description="Aminoacyl-transfer RNA synthetases class-II family profile" evidence="1">
    <location>
        <begin position="1"/>
        <end position="107"/>
    </location>
</feature>
<evidence type="ECO:0000313" key="3">
    <source>
        <dbReference type="Proteomes" id="UP000464658"/>
    </source>
</evidence>
<gene>
    <name evidence="2" type="ORF">BsIDN1_61170</name>
</gene>
<proteinExistence type="predicted"/>
<dbReference type="InterPro" id="IPR006195">
    <property type="entry name" value="aa-tRNA-synth_II"/>
</dbReference>
<dbReference type="PROSITE" id="PS50862">
    <property type="entry name" value="AA_TRNA_LIGASE_II"/>
    <property type="match status" value="1"/>
</dbReference>
<dbReference type="GO" id="GO:0140096">
    <property type="term" value="F:catalytic activity, acting on a protein"/>
    <property type="evidence" value="ECO:0007669"/>
    <property type="project" value="UniProtKB-ARBA"/>
</dbReference>
<evidence type="ECO:0000313" key="2">
    <source>
        <dbReference type="EMBL" id="BBP92499.1"/>
    </source>
</evidence>
<sequence length="120" mass="13058">MTGWGFRLMETPTLEFYDTVGVQSAITDTQLFKLLDQNGQTLVLRPDMTGPIARVAASKLHQQAYPLRVGYAANVFRAQEREGGRPSEFEQVGIELIGDGSISADAEVIALAVFALKMPG</sequence>
<dbReference type="PANTHER" id="PTHR43707:SF1">
    <property type="entry name" value="HISTIDINE--TRNA LIGASE, MITOCHONDRIAL-RELATED"/>
    <property type="match status" value="1"/>
</dbReference>
<dbReference type="InterPro" id="IPR045864">
    <property type="entry name" value="aa-tRNA-synth_II/BPL/LPL"/>
</dbReference>
<protein>
    <recommendedName>
        <fullName evidence="1">Aminoacyl-transfer RNA synthetases class-II family profile domain-containing protein</fullName>
    </recommendedName>
</protein>
<dbReference type="AlphaFoldDB" id="A0A5S9MKT5"/>
<organism evidence="2 3">
    <name type="scientific">Bacillus safensis</name>
    <dbReference type="NCBI Taxonomy" id="561879"/>
    <lineage>
        <taxon>Bacteria</taxon>
        <taxon>Bacillati</taxon>
        <taxon>Bacillota</taxon>
        <taxon>Bacilli</taxon>
        <taxon>Bacillales</taxon>
        <taxon>Bacillaceae</taxon>
        <taxon>Bacillus</taxon>
    </lineage>
</organism>
<dbReference type="GO" id="GO:0016740">
    <property type="term" value="F:transferase activity"/>
    <property type="evidence" value="ECO:0007669"/>
    <property type="project" value="UniProtKB-ARBA"/>
</dbReference>
<dbReference type="GO" id="GO:0004821">
    <property type="term" value="F:histidine-tRNA ligase activity"/>
    <property type="evidence" value="ECO:0007669"/>
    <property type="project" value="TreeGrafter"/>
</dbReference>
<dbReference type="SUPFAM" id="SSF55681">
    <property type="entry name" value="Class II aaRS and biotin synthetases"/>
    <property type="match status" value="1"/>
</dbReference>
<dbReference type="InterPro" id="IPR004516">
    <property type="entry name" value="HisRS/HisZ"/>
</dbReference>
<evidence type="ECO:0000259" key="1">
    <source>
        <dbReference type="PROSITE" id="PS50862"/>
    </source>
</evidence>
<dbReference type="Gene3D" id="3.30.930.10">
    <property type="entry name" value="Bira Bifunctional Protein, Domain 2"/>
    <property type="match status" value="1"/>
</dbReference>
<name>A0A5S9MKT5_BACIA</name>